<accession>A0A7R8WN74</accession>
<sequence length="211" mass="23838">ACKKQVVEPINTPFKESEAHRKETFQNGDIIFQTSTSAQSKAIQLATHSKYSHMGMILEKDGSWYVLEAVQPVKYTPIEEWVDRGEKDAYVVKRLQNSQELLDSIAIEGLKKEGAKYLGKDYDLQFAWSDEKIYCSELVWKMYKAVLGVELGALEELQDFDLSHPMVQRLQAQTIQFTDSSFKSFLLNVQAADSLAYNAAGMPTAIDLNAN</sequence>
<organism evidence="1">
    <name type="scientific">Cyprideis torosa</name>
    <dbReference type="NCBI Taxonomy" id="163714"/>
    <lineage>
        <taxon>Eukaryota</taxon>
        <taxon>Metazoa</taxon>
        <taxon>Ecdysozoa</taxon>
        <taxon>Arthropoda</taxon>
        <taxon>Crustacea</taxon>
        <taxon>Oligostraca</taxon>
        <taxon>Ostracoda</taxon>
        <taxon>Podocopa</taxon>
        <taxon>Podocopida</taxon>
        <taxon>Cytherocopina</taxon>
        <taxon>Cytheroidea</taxon>
        <taxon>Cytherideidae</taxon>
        <taxon>Cyprideis</taxon>
    </lineage>
</organism>
<dbReference type="OrthoDB" id="10519517at2759"/>
<dbReference type="Pfam" id="PF05708">
    <property type="entry name" value="Peptidase_C92"/>
    <property type="match status" value="1"/>
</dbReference>
<dbReference type="NCBIfam" id="NF007458">
    <property type="entry name" value="PRK10030.1"/>
    <property type="match status" value="1"/>
</dbReference>
<proteinExistence type="predicted"/>
<gene>
    <name evidence="1" type="ORF">CTOB1V02_LOCUS12675</name>
</gene>
<dbReference type="Gene3D" id="3.90.1720.10">
    <property type="entry name" value="endopeptidase domain like (from Nostoc punctiforme)"/>
    <property type="match status" value="1"/>
</dbReference>
<protein>
    <submittedName>
        <fullName evidence="1">Uncharacterized protein</fullName>
    </submittedName>
</protein>
<dbReference type="SUPFAM" id="SSF54001">
    <property type="entry name" value="Cysteine proteinases"/>
    <property type="match status" value="1"/>
</dbReference>
<dbReference type="AlphaFoldDB" id="A0A7R8WN74"/>
<feature type="non-terminal residue" evidence="1">
    <location>
        <position position="1"/>
    </location>
</feature>
<dbReference type="InterPro" id="IPR038765">
    <property type="entry name" value="Papain-like_cys_pep_sf"/>
</dbReference>
<reference evidence="1" key="1">
    <citation type="submission" date="2020-11" db="EMBL/GenBank/DDBJ databases">
        <authorList>
            <person name="Tran Van P."/>
        </authorList>
    </citation>
    <scope>NUCLEOTIDE SEQUENCE</scope>
</reference>
<dbReference type="EMBL" id="OB670167">
    <property type="protein sequence ID" value="CAD7234859.1"/>
    <property type="molecule type" value="Genomic_DNA"/>
</dbReference>
<feature type="non-terminal residue" evidence="1">
    <location>
        <position position="211"/>
    </location>
</feature>
<evidence type="ECO:0000313" key="1">
    <source>
        <dbReference type="EMBL" id="CAD7234859.1"/>
    </source>
</evidence>
<name>A0A7R8WN74_9CRUS</name>
<dbReference type="InterPro" id="IPR024453">
    <property type="entry name" value="Peptidase_C92"/>
</dbReference>